<accession>A0ACC2V618</accession>
<protein>
    <submittedName>
        <fullName evidence="1">Uncharacterized protein</fullName>
    </submittedName>
</protein>
<name>A0ACC2V618_9TREE</name>
<proteinExistence type="predicted"/>
<gene>
    <name evidence="1" type="ORF">QFC19_007827</name>
</gene>
<reference evidence="1" key="1">
    <citation type="submission" date="2023-04" db="EMBL/GenBank/DDBJ databases">
        <title>Draft Genome sequencing of Naganishia species isolated from polar environments using Oxford Nanopore Technology.</title>
        <authorList>
            <person name="Leo P."/>
            <person name="Venkateswaran K."/>
        </authorList>
    </citation>
    <scope>NUCLEOTIDE SEQUENCE</scope>
    <source>
        <strain evidence="1">MNA-CCFEE 5261</strain>
    </source>
</reference>
<organism evidence="1 2">
    <name type="scientific">Naganishia cerealis</name>
    <dbReference type="NCBI Taxonomy" id="610337"/>
    <lineage>
        <taxon>Eukaryota</taxon>
        <taxon>Fungi</taxon>
        <taxon>Dikarya</taxon>
        <taxon>Basidiomycota</taxon>
        <taxon>Agaricomycotina</taxon>
        <taxon>Tremellomycetes</taxon>
        <taxon>Filobasidiales</taxon>
        <taxon>Filobasidiaceae</taxon>
        <taxon>Naganishia</taxon>
    </lineage>
</organism>
<evidence type="ECO:0000313" key="2">
    <source>
        <dbReference type="Proteomes" id="UP001241377"/>
    </source>
</evidence>
<dbReference type="EMBL" id="JASBWR010000108">
    <property type="protein sequence ID" value="KAJ9094793.1"/>
    <property type="molecule type" value="Genomic_DNA"/>
</dbReference>
<sequence length="1278" mass="144691">MDIDVDTPPMGFSPETNPDYSILHIDAYSEDPKAHDKIVLTKETQLQSPIITHIYDHFVVNTNKRFQGLISSSINDEDDQYMGMPEEDSQMDVFSDDDNSIIADISGVTDEPENKTKKTKYYPYSDNESYYSEEEKPEGIVLEAVKVIVRLTSILVNDIQYSLSAPIRACCKVPGISDSCSREEDSLLVSLSSGFLLLVKFFLVPRSLTDSEYEKYGTEVSLSRKEMLVFKPFIVQWWDTSPKSSLLTLESSGHIVCAHESGLTAVSTSADGIFRIYNIQHTTSGIQFLPQRNVPIEGIVLHACLSQPPKPSAATDHVMFLLLVYTEHRRLYLYLYSWSVGDPATESLNKSVLPLQNSFDIPVHVIPIRTQEAFLFVYHGELVIVTPHTIVSADYKFRRVKFDTAFPTAFYKPELPLEDDSTGETVLISTDDGTIYWITISSIFDIKIVPLVKISDPISVFTFEKDNDGYMLRYGSDTGSNREVFIPNLFNDSQIKKANEGGKLPLSLYRVERDYRNWSPIIDVLIIDTQKQKNVSLHSSQEFWALTGTGKRTRITQLRQGYSAKRTVKAAEPFRNARLFHSGFQGEEVLCSYPNETQYFQTELPRSKLPVKEPFNWMIAHDVPTLLLFHYVDDDNLWFQITPNSIVLLESGIFDTLKLDLTIMLCDKFQDCLALLLQDSSNKFELQIYHMLEYDPDNLIPKVLDLIKKGDAVKIDFEPSLVKVLLIKNRLKIAVGDYDGNLYIYDVKKLEEIPKVIDLKTLPEATLDDHIEGFIPHDAVMFKGELIIGTKEGYCLHFAADSLSLLKYCRSTKVGNTPVMFRTVYKDENLLFILSRTVWLLNYYDSPSPRRVFFDEKTDKATLDLVQVPEKSLSNIIKVRVIREDGAFEGTISTTLLPNVKLANLGESAKKMLFIPHHNTFLVLCNSKNPKTRLKFFEKRLFKLLDIREFSSKGKLLTESETIFSKDEIPVCAAIWSIKRPDRVSKKILVGCTVGDVSGSFKVLDINKTRDNADEDIYVRVTELASFDLGGPIRCIEQLGKWILCCSGRTIYFTSYLPDDRKLEALRSLMSFPSDIVALNISENTINVTTKEDLIFSFKDISFEADIATLDFQERVSKDPIPKALVNQAPLSRYVVAGDKIRSSVLVMQKLNDSFQNNLSLRMPGIMRVYQADFRYFWNEETDISAVIGVSVSGEIVALRAISADSSEAEAYSKVTGSPTSTESLLRRLGRPFEGKLTGKCLRSINAPYFGLSPNNCNAVIDYDIEEISKVIHKSIGL</sequence>
<keyword evidence="2" id="KW-1185">Reference proteome</keyword>
<dbReference type="Proteomes" id="UP001241377">
    <property type="component" value="Unassembled WGS sequence"/>
</dbReference>
<comment type="caution">
    <text evidence="1">The sequence shown here is derived from an EMBL/GenBank/DDBJ whole genome shotgun (WGS) entry which is preliminary data.</text>
</comment>
<evidence type="ECO:0000313" key="1">
    <source>
        <dbReference type="EMBL" id="KAJ9094793.1"/>
    </source>
</evidence>